<evidence type="ECO:0000313" key="9">
    <source>
        <dbReference type="EMBL" id="TWD89634.1"/>
    </source>
</evidence>
<feature type="transmembrane region" description="Helical" evidence="7">
    <location>
        <begin position="303"/>
        <end position="325"/>
    </location>
</feature>
<organism evidence="9 10">
    <name type="scientific">Neobacillus bataviensis</name>
    <dbReference type="NCBI Taxonomy" id="220685"/>
    <lineage>
        <taxon>Bacteria</taxon>
        <taxon>Bacillati</taxon>
        <taxon>Bacillota</taxon>
        <taxon>Bacilli</taxon>
        <taxon>Bacillales</taxon>
        <taxon>Bacillaceae</taxon>
        <taxon>Neobacillus</taxon>
    </lineage>
</organism>
<dbReference type="PANTHER" id="PTHR42718">
    <property type="entry name" value="MAJOR FACILITATOR SUPERFAMILY MULTIDRUG TRANSPORTER MFSC"/>
    <property type="match status" value="1"/>
</dbReference>
<dbReference type="CDD" id="cd17321">
    <property type="entry name" value="MFS_MMR_MDR_like"/>
    <property type="match status" value="1"/>
</dbReference>
<dbReference type="InterPro" id="IPR011701">
    <property type="entry name" value="MFS"/>
</dbReference>
<comment type="caution">
    <text evidence="9">The sequence shown here is derived from an EMBL/GenBank/DDBJ whole genome shotgun (WGS) entry which is preliminary data.</text>
</comment>
<accession>A0A561CES5</accession>
<dbReference type="AlphaFoldDB" id="A0A561CES5"/>
<feature type="transmembrane region" description="Helical" evidence="7">
    <location>
        <begin position="362"/>
        <end position="381"/>
    </location>
</feature>
<feature type="transmembrane region" description="Helical" evidence="7">
    <location>
        <begin position="83"/>
        <end position="110"/>
    </location>
</feature>
<proteinExistence type="predicted"/>
<dbReference type="PROSITE" id="PS50850">
    <property type="entry name" value="MFS"/>
    <property type="match status" value="1"/>
</dbReference>
<feature type="transmembrane region" description="Helical" evidence="7">
    <location>
        <begin position="437"/>
        <end position="460"/>
    </location>
</feature>
<keyword evidence="6 7" id="KW-0472">Membrane</keyword>
<feature type="transmembrane region" description="Helical" evidence="7">
    <location>
        <begin position="337"/>
        <end position="356"/>
    </location>
</feature>
<evidence type="ECO:0000256" key="6">
    <source>
        <dbReference type="ARBA" id="ARBA00023136"/>
    </source>
</evidence>
<feature type="transmembrane region" description="Helical" evidence="7">
    <location>
        <begin position="172"/>
        <end position="192"/>
    </location>
</feature>
<feature type="transmembrane region" description="Helical" evidence="7">
    <location>
        <begin position="204"/>
        <end position="223"/>
    </location>
</feature>
<dbReference type="PANTHER" id="PTHR42718:SF46">
    <property type="entry name" value="BLR6921 PROTEIN"/>
    <property type="match status" value="1"/>
</dbReference>
<keyword evidence="4 7" id="KW-0812">Transmembrane</keyword>
<feature type="transmembrane region" description="Helical" evidence="7">
    <location>
        <begin position="56"/>
        <end position="76"/>
    </location>
</feature>
<reference evidence="9 10" key="1">
    <citation type="submission" date="2019-06" db="EMBL/GenBank/DDBJ databases">
        <title>Sorghum-associated microbial communities from plants grown in Nebraska, USA.</title>
        <authorList>
            <person name="Schachtman D."/>
        </authorList>
    </citation>
    <scope>NUCLEOTIDE SEQUENCE [LARGE SCALE GENOMIC DNA]</scope>
    <source>
        <strain evidence="9 10">2482</strain>
    </source>
</reference>
<dbReference type="NCBIfam" id="TIGR00711">
    <property type="entry name" value="efflux_EmrB"/>
    <property type="match status" value="1"/>
</dbReference>
<feature type="transmembrane region" description="Helical" evidence="7">
    <location>
        <begin position="229"/>
        <end position="251"/>
    </location>
</feature>
<dbReference type="InterPro" id="IPR036259">
    <property type="entry name" value="MFS_trans_sf"/>
</dbReference>
<evidence type="ECO:0000313" key="10">
    <source>
        <dbReference type="Proteomes" id="UP000319671"/>
    </source>
</evidence>
<feature type="transmembrane region" description="Helical" evidence="7">
    <location>
        <begin position="402"/>
        <end position="425"/>
    </location>
</feature>
<dbReference type="GO" id="GO:0022857">
    <property type="term" value="F:transmembrane transporter activity"/>
    <property type="evidence" value="ECO:0007669"/>
    <property type="project" value="InterPro"/>
</dbReference>
<feature type="transmembrane region" description="Helical" evidence="7">
    <location>
        <begin position="16"/>
        <end position="36"/>
    </location>
</feature>
<protein>
    <submittedName>
        <fullName evidence="9">EmrB/QacA subfamily drug resistance transporter</fullName>
    </submittedName>
</protein>
<evidence type="ECO:0000256" key="4">
    <source>
        <dbReference type="ARBA" id="ARBA00022692"/>
    </source>
</evidence>
<dbReference type="PRINTS" id="PR01036">
    <property type="entry name" value="TCRTETB"/>
</dbReference>
<dbReference type="RefSeq" id="WP_186446670.1">
    <property type="nucleotide sequence ID" value="NZ_VIVN01000026.1"/>
</dbReference>
<sequence length="480" mass="52007">MDYSSSITKEKPNDHWYVVATVCIGAFVAALDASIINIALPSLQQQFHSQMDEIEWVSLSYLLSLASLILIFGRLADIIGRRWLYIIGFGIFSLSSLLCGFAPSLFILIISRVFQGMGAALLQANSVSIITSAAPKEDLGKAIGFQASAQGIGLSLGPVVGGTLLSFVNWKWLFFINLPVGIIGMILGVLFLPKDSMKINKINFDVLGSVFLIPSLITVIYILNMGLKIGWGSPLIVACYFISVLTSILFYRTERKKSQPLVDLTLFKHSYFTIGNVTSMMSFIIMYAVLLLTPYYLDHVKHLPVFQAGFFIMFVPIGMTISTPISGMMSDRLGPGLPSILGLAFATIGTLLLSFIGSTGTNILMCLGLFLAGAGIGMITPPNNSNVMGKVPKNALGVSGGILNMSRTLGMGLGVTLGGLSYQFFLSVFGHNQVNSMIYAFRSSYFVIAILSFITFLITVNNHKKEQKKAGGYHSKGIEA</sequence>
<comment type="subcellular location">
    <subcellularLocation>
        <location evidence="1">Cell membrane</location>
        <topology evidence="1">Multi-pass membrane protein</topology>
    </subcellularLocation>
</comment>
<dbReference type="Proteomes" id="UP000319671">
    <property type="component" value="Unassembled WGS sequence"/>
</dbReference>
<evidence type="ECO:0000256" key="5">
    <source>
        <dbReference type="ARBA" id="ARBA00022989"/>
    </source>
</evidence>
<dbReference type="EMBL" id="VIVN01000026">
    <property type="protein sequence ID" value="TWD89634.1"/>
    <property type="molecule type" value="Genomic_DNA"/>
</dbReference>
<evidence type="ECO:0000259" key="8">
    <source>
        <dbReference type="PROSITE" id="PS50850"/>
    </source>
</evidence>
<keyword evidence="10" id="KW-1185">Reference proteome</keyword>
<keyword evidence="5 7" id="KW-1133">Transmembrane helix</keyword>
<evidence type="ECO:0000256" key="7">
    <source>
        <dbReference type="SAM" id="Phobius"/>
    </source>
</evidence>
<evidence type="ECO:0000256" key="3">
    <source>
        <dbReference type="ARBA" id="ARBA00022475"/>
    </source>
</evidence>
<dbReference type="SUPFAM" id="SSF103473">
    <property type="entry name" value="MFS general substrate transporter"/>
    <property type="match status" value="1"/>
</dbReference>
<keyword evidence="2" id="KW-0813">Transport</keyword>
<dbReference type="Gene3D" id="1.20.1250.20">
    <property type="entry name" value="MFS general substrate transporter like domains"/>
    <property type="match status" value="1"/>
</dbReference>
<evidence type="ECO:0000256" key="2">
    <source>
        <dbReference type="ARBA" id="ARBA00022448"/>
    </source>
</evidence>
<name>A0A561CES5_9BACI</name>
<evidence type="ECO:0000256" key="1">
    <source>
        <dbReference type="ARBA" id="ARBA00004651"/>
    </source>
</evidence>
<dbReference type="InterPro" id="IPR004638">
    <property type="entry name" value="EmrB-like"/>
</dbReference>
<feature type="transmembrane region" description="Helical" evidence="7">
    <location>
        <begin position="271"/>
        <end position="297"/>
    </location>
</feature>
<dbReference type="GO" id="GO:0005886">
    <property type="term" value="C:plasma membrane"/>
    <property type="evidence" value="ECO:0007669"/>
    <property type="project" value="UniProtKB-SubCell"/>
</dbReference>
<dbReference type="Pfam" id="PF07690">
    <property type="entry name" value="MFS_1"/>
    <property type="match status" value="1"/>
</dbReference>
<keyword evidence="3" id="KW-1003">Cell membrane</keyword>
<dbReference type="Gene3D" id="1.20.1720.10">
    <property type="entry name" value="Multidrug resistance protein D"/>
    <property type="match status" value="1"/>
</dbReference>
<dbReference type="InterPro" id="IPR020846">
    <property type="entry name" value="MFS_dom"/>
</dbReference>
<gene>
    <name evidence="9" type="ORF">FB550_12631</name>
</gene>
<feature type="domain" description="Major facilitator superfamily (MFS) profile" evidence="8">
    <location>
        <begin position="18"/>
        <end position="467"/>
    </location>
</feature>